<keyword evidence="9" id="KW-1185">Reference proteome</keyword>
<keyword evidence="5 7" id="KW-1133">Transmembrane helix</keyword>
<evidence type="ECO:0000256" key="4">
    <source>
        <dbReference type="ARBA" id="ARBA00022692"/>
    </source>
</evidence>
<comment type="caution">
    <text evidence="8">The sequence shown here is derived from an EMBL/GenBank/DDBJ whole genome shotgun (WGS) entry which is preliminary data.</text>
</comment>
<comment type="subcellular location">
    <subcellularLocation>
        <location evidence="1">Cell membrane</location>
        <topology evidence="1">Multi-pass membrane protein</topology>
    </subcellularLocation>
</comment>
<evidence type="ECO:0000256" key="7">
    <source>
        <dbReference type="SAM" id="Phobius"/>
    </source>
</evidence>
<evidence type="ECO:0000313" key="9">
    <source>
        <dbReference type="Proteomes" id="UP000715095"/>
    </source>
</evidence>
<gene>
    <name evidence="8" type="ORF">H6A60_04935</name>
</gene>
<evidence type="ECO:0000256" key="6">
    <source>
        <dbReference type="ARBA" id="ARBA00023136"/>
    </source>
</evidence>
<feature type="transmembrane region" description="Helical" evidence="7">
    <location>
        <begin position="194"/>
        <end position="216"/>
    </location>
</feature>
<evidence type="ECO:0000256" key="3">
    <source>
        <dbReference type="ARBA" id="ARBA00022475"/>
    </source>
</evidence>
<keyword evidence="3" id="KW-1003">Cell membrane</keyword>
<evidence type="ECO:0000256" key="1">
    <source>
        <dbReference type="ARBA" id="ARBA00004651"/>
    </source>
</evidence>
<proteinExistence type="inferred from homology"/>
<dbReference type="InterPro" id="IPR001123">
    <property type="entry name" value="LeuE-type"/>
</dbReference>
<protein>
    <submittedName>
        <fullName evidence="8">LysE family translocator</fullName>
    </submittedName>
</protein>
<dbReference type="Proteomes" id="UP000715095">
    <property type="component" value="Unassembled WGS sequence"/>
</dbReference>
<dbReference type="EMBL" id="JACJJC010000006">
    <property type="protein sequence ID" value="MBM6703827.1"/>
    <property type="molecule type" value="Genomic_DNA"/>
</dbReference>
<name>A0ABS2DRQ9_9BURK</name>
<comment type="similarity">
    <text evidence="2">Belongs to the Rht family.</text>
</comment>
<feature type="transmembrane region" description="Helical" evidence="7">
    <location>
        <begin position="38"/>
        <end position="63"/>
    </location>
</feature>
<evidence type="ECO:0000313" key="8">
    <source>
        <dbReference type="EMBL" id="MBM6703827.1"/>
    </source>
</evidence>
<evidence type="ECO:0000256" key="2">
    <source>
        <dbReference type="ARBA" id="ARBA00007928"/>
    </source>
</evidence>
<accession>A0ABS2DRQ9</accession>
<dbReference type="PANTHER" id="PTHR30086:SF14">
    <property type="entry name" value="HOMOSERINE_HOMOSERINE LACTONE EFFLUX PROTEIN"/>
    <property type="match status" value="1"/>
</dbReference>
<feature type="transmembrane region" description="Helical" evidence="7">
    <location>
        <begin position="70"/>
        <end position="90"/>
    </location>
</feature>
<dbReference type="Pfam" id="PF01810">
    <property type="entry name" value="LysE"/>
    <property type="match status" value="1"/>
</dbReference>
<evidence type="ECO:0000256" key="5">
    <source>
        <dbReference type="ARBA" id="ARBA00022989"/>
    </source>
</evidence>
<sequence>MSHLFALFLVTSIANIVTPGLGVAIIVLMAAEYGWRKMFWGSLGIAVGIAVLFTIALSGVGVVIAASPALFALIKLAGALYIFFMAWQTWRKPVVNFGHLEDAHAAEGAKPDLGRGLFWKCVVISLTNPQPIVFGVSVLPQFIDPAKPYVEQAALMIVVYSAIVFVAMELYAMAASRARVFLAKGRGPLIMKRVSAAVFVLIGLAVLYSTVSGLLATQ</sequence>
<dbReference type="PANTHER" id="PTHR30086">
    <property type="entry name" value="ARGININE EXPORTER PROTEIN ARGO"/>
    <property type="match status" value="1"/>
</dbReference>
<feature type="transmembrane region" description="Helical" evidence="7">
    <location>
        <begin position="153"/>
        <end position="173"/>
    </location>
</feature>
<dbReference type="RefSeq" id="WP_205102302.1">
    <property type="nucleotide sequence ID" value="NZ_JACJJC010000006.1"/>
</dbReference>
<organism evidence="8 9">
    <name type="scientific">Sutterella massiliensis</name>
    <dbReference type="NCBI Taxonomy" id="1816689"/>
    <lineage>
        <taxon>Bacteria</taxon>
        <taxon>Pseudomonadati</taxon>
        <taxon>Pseudomonadota</taxon>
        <taxon>Betaproteobacteria</taxon>
        <taxon>Burkholderiales</taxon>
        <taxon>Sutterellaceae</taxon>
        <taxon>Sutterella</taxon>
    </lineage>
</organism>
<keyword evidence="6 7" id="KW-0472">Membrane</keyword>
<keyword evidence="4 7" id="KW-0812">Transmembrane</keyword>
<reference evidence="8 9" key="1">
    <citation type="journal article" date="2021" name="Sci. Rep.">
        <title>The distribution of antibiotic resistance genes in chicken gut microbiota commensals.</title>
        <authorList>
            <person name="Juricova H."/>
            <person name="Matiasovicova J."/>
            <person name="Kubasova T."/>
            <person name="Cejkova D."/>
            <person name="Rychlik I."/>
        </authorList>
    </citation>
    <scope>NUCLEOTIDE SEQUENCE [LARGE SCALE GENOMIC DNA]</scope>
    <source>
        <strain evidence="8 9">An829</strain>
    </source>
</reference>